<dbReference type="SUPFAM" id="SSF53756">
    <property type="entry name" value="UDP-Glycosyltransferase/glycogen phosphorylase"/>
    <property type="match status" value="1"/>
</dbReference>
<evidence type="ECO:0000313" key="1">
    <source>
        <dbReference type="EMBL" id="KAF4410090.1"/>
    </source>
</evidence>
<organism evidence="1 2">
    <name type="scientific">Streptomyces lycii</name>
    <dbReference type="NCBI Taxonomy" id="2654337"/>
    <lineage>
        <taxon>Bacteria</taxon>
        <taxon>Bacillati</taxon>
        <taxon>Actinomycetota</taxon>
        <taxon>Actinomycetes</taxon>
        <taxon>Kitasatosporales</taxon>
        <taxon>Streptomycetaceae</taxon>
        <taxon>Streptomyces</taxon>
    </lineage>
</organism>
<name>A0ABQ7FNW2_9ACTN</name>
<reference evidence="1 2" key="1">
    <citation type="submission" date="2019-10" db="EMBL/GenBank/DDBJ databases">
        <title>Streptomyces tenebrisbrunneis sp.nov., an endogenous actinomycete isolated from of Lycium ruthenicum.</title>
        <authorList>
            <person name="Ma L."/>
        </authorList>
    </citation>
    <scope>NUCLEOTIDE SEQUENCE [LARGE SCALE GENOMIC DNA]</scope>
    <source>
        <strain evidence="1 2">TRM 66187</strain>
    </source>
</reference>
<gene>
    <name evidence="1" type="ORF">GCU69_05740</name>
</gene>
<keyword evidence="2" id="KW-1185">Reference proteome</keyword>
<protein>
    <submittedName>
        <fullName evidence="1">Uncharacterized protein</fullName>
    </submittedName>
</protein>
<dbReference type="Proteomes" id="UP000621266">
    <property type="component" value="Unassembled WGS sequence"/>
</dbReference>
<evidence type="ECO:0000313" key="2">
    <source>
        <dbReference type="Proteomes" id="UP000621266"/>
    </source>
</evidence>
<sequence length="406" mass="44434">MPRNPDQWVTLSGCKRILVVVHTEVYGRRLRDLLPLLESDLRVQVTFTVAPHAFSGGAERFLRGLGATVLPWEEAAGTVFDLALAAGSQGVERLRAPLIRLPHGAGHIKLSRTADDLPGTPRTVGGLGRKYLMWRDRVVPRAVALAHHEELAELGRRCPEALPRAEVVGDPCYDRIAASLPLRDRYRQALGLPEDRQLVLVSSTWGSGSAFGKLDALLPRLLAELPESRYRVAVLVHPNVWAGHGAWQVRAWLAGCRRRGVAVLPPWADWRIPLIAADWIIGDHGSVTLYGTMTKAPVLLASFPERDVNPASPAAALARAAPAMSPAHALPEQFAYAAAEYPAEEYARIAARISSEPGRFNRNMRRLMYRLLGLGQPAWLPETLPLPLPAPLVEQQPGADGMELPV</sequence>
<proteinExistence type="predicted"/>
<comment type="caution">
    <text evidence="1">The sequence shown here is derived from an EMBL/GenBank/DDBJ whole genome shotgun (WGS) entry which is preliminary data.</text>
</comment>
<dbReference type="EMBL" id="WHPN01000131">
    <property type="protein sequence ID" value="KAF4410090.1"/>
    <property type="molecule type" value="Genomic_DNA"/>
</dbReference>
<accession>A0ABQ7FNW2</accession>